<dbReference type="RefSeq" id="XP_001881257.1">
    <property type="nucleotide sequence ID" value="XM_001881222.1"/>
</dbReference>
<gene>
    <name evidence="2" type="ORF">LACBIDRAFT_297573</name>
</gene>
<accession>B0DBH9</accession>
<dbReference type="InParanoid" id="B0DBH9"/>
<dbReference type="Proteomes" id="UP000001194">
    <property type="component" value="Unassembled WGS sequence"/>
</dbReference>
<evidence type="ECO:0000313" key="2">
    <source>
        <dbReference type="EMBL" id="EDR08187.1"/>
    </source>
</evidence>
<dbReference type="OrthoDB" id="107110at2759"/>
<feature type="compositionally biased region" description="Polar residues" evidence="1">
    <location>
        <begin position="16"/>
        <end position="31"/>
    </location>
</feature>
<feature type="region of interest" description="Disordered" evidence="1">
    <location>
        <begin position="1"/>
        <end position="49"/>
    </location>
</feature>
<name>B0DBH9_LACBS</name>
<sequence>MDPTQTLPEGFARLSVNPQHEAISQDTTPSLNRVAPERDRFTDEDHKPPDAEIMETFSAFRKINEEPGLPALLSVITNVDERLVSLSPRETGGLLTRQPSITTVLQKAWKEASFKEVRQLEILWPAVPAAPKWRQRRFNEDAELTTLKSAWHDSYIGNNHQLLFANISAILPTSKPYSNQIAIVQSSGTGKSRMVHEQANVVFTIPFNLQKSVEKQGLAFPVPDDAVRDYLVATSLSDDQNILKTNYLNFLAGVFTQVNNELEKCREELSVKQIRTSEGLAKWWSSHLEGVRTGLYKAAIDGAKEAIQNLPEIQQKHEELLMKRRSKLEGSKDSDRTDYNLNMVIKFAAAESARVALGQLIRKLEGCEGSQRIKLIIYFDGAHTLTEVVPTNDKENTLHDFLCSCLNEFLASPIFCIFLSTGSRLAQFAAPRAFATSARIRGGKAVTHAPITETPFDCCGDLMVKPGKLTTKDISTIPFMAQFGRPLFWALLRGAGLEASQLHTEILALARAKLVASREINNRYDTFSPAARLAVLDSQLSLDFEPRREKVQIEEAALVESHMRFAYSVPDHQEYLRSGYPSEPLLAEAAAQQLRTWRTRDPFIAVEMLTDILETGLLDHGELGELAGRQLLLDAYHRAVELEQRDCPEKTPLNFSAGCRLINFIIMLYTDECANMVLDSTPDNLEGIQFREAFKDALICFTHFGKMADDTGITSTAAWAAFIRHMAIICRNGQHTVDCILPVLLWDTWLCEHVMTGMLVQFKRQIQGGTIAEHSIDQAKIGFFPKALEECTHGSSPTSYRPYISLIMELGVQVKTPEEAKTATISSFKKKSDSRPRTPPPIEGSPDQHARYNIFAYGCSSTVYRGIDAGHKASYALLLSSRDFLGEHPRKDAQSLKAVRRMKPFWNGGEDCYHWVEHDNILHGPVRPRKEEFLVGESIGAGGEEQQI</sequence>
<feature type="compositionally biased region" description="Basic and acidic residues" evidence="1">
    <location>
        <begin position="35"/>
        <end position="49"/>
    </location>
</feature>
<protein>
    <submittedName>
        <fullName evidence="2">Predicted protein</fullName>
    </submittedName>
</protein>
<reference evidence="2 3" key="1">
    <citation type="journal article" date="2008" name="Nature">
        <title>The genome of Laccaria bicolor provides insights into mycorrhizal symbiosis.</title>
        <authorList>
            <person name="Martin F."/>
            <person name="Aerts A."/>
            <person name="Ahren D."/>
            <person name="Brun A."/>
            <person name="Danchin E.G.J."/>
            <person name="Duchaussoy F."/>
            <person name="Gibon J."/>
            <person name="Kohler A."/>
            <person name="Lindquist E."/>
            <person name="Pereda V."/>
            <person name="Salamov A."/>
            <person name="Shapiro H.J."/>
            <person name="Wuyts J."/>
            <person name="Blaudez D."/>
            <person name="Buee M."/>
            <person name="Brokstein P."/>
            <person name="Canbaeck B."/>
            <person name="Cohen D."/>
            <person name="Courty P.E."/>
            <person name="Coutinho P.M."/>
            <person name="Delaruelle C."/>
            <person name="Detter J.C."/>
            <person name="Deveau A."/>
            <person name="DiFazio S."/>
            <person name="Duplessis S."/>
            <person name="Fraissinet-Tachet L."/>
            <person name="Lucic E."/>
            <person name="Frey-Klett P."/>
            <person name="Fourrey C."/>
            <person name="Feussner I."/>
            <person name="Gay G."/>
            <person name="Grimwood J."/>
            <person name="Hoegger P.J."/>
            <person name="Jain P."/>
            <person name="Kilaru S."/>
            <person name="Labbe J."/>
            <person name="Lin Y.C."/>
            <person name="Legue V."/>
            <person name="Le Tacon F."/>
            <person name="Marmeisse R."/>
            <person name="Melayah D."/>
            <person name="Montanini B."/>
            <person name="Muratet M."/>
            <person name="Nehls U."/>
            <person name="Niculita-Hirzel H."/>
            <person name="Oudot-Le Secq M.P."/>
            <person name="Peter M."/>
            <person name="Quesneville H."/>
            <person name="Rajashekar B."/>
            <person name="Reich M."/>
            <person name="Rouhier N."/>
            <person name="Schmutz J."/>
            <person name="Yin T."/>
            <person name="Chalot M."/>
            <person name="Henrissat B."/>
            <person name="Kuees U."/>
            <person name="Lucas S."/>
            <person name="Van de Peer Y."/>
            <person name="Podila G.K."/>
            <person name="Polle A."/>
            <person name="Pukkila P.J."/>
            <person name="Richardson P.M."/>
            <person name="Rouze P."/>
            <person name="Sanders I.R."/>
            <person name="Stajich J.E."/>
            <person name="Tunlid A."/>
            <person name="Tuskan G."/>
            <person name="Grigoriev I.V."/>
        </authorList>
    </citation>
    <scope>NUCLEOTIDE SEQUENCE [LARGE SCALE GENOMIC DNA]</scope>
    <source>
        <strain evidence="3">S238N-H82 / ATCC MYA-4686</strain>
    </source>
</reference>
<evidence type="ECO:0000313" key="3">
    <source>
        <dbReference type="Proteomes" id="UP000001194"/>
    </source>
</evidence>
<dbReference type="HOGENOM" id="CLU_009568_0_1_1"/>
<dbReference type="PANTHER" id="PTHR33266">
    <property type="entry name" value="CHROMOSOME 15, WHOLE GENOME SHOTGUN SEQUENCE"/>
    <property type="match status" value="1"/>
</dbReference>
<evidence type="ECO:0000256" key="1">
    <source>
        <dbReference type="SAM" id="MobiDB-lite"/>
    </source>
</evidence>
<dbReference type="EMBL" id="DS547102">
    <property type="protein sequence ID" value="EDR08187.1"/>
    <property type="molecule type" value="Genomic_DNA"/>
</dbReference>
<organism evidence="3">
    <name type="scientific">Laccaria bicolor (strain S238N-H82 / ATCC MYA-4686)</name>
    <name type="common">Bicoloured deceiver</name>
    <name type="synonym">Laccaria laccata var. bicolor</name>
    <dbReference type="NCBI Taxonomy" id="486041"/>
    <lineage>
        <taxon>Eukaryota</taxon>
        <taxon>Fungi</taxon>
        <taxon>Dikarya</taxon>
        <taxon>Basidiomycota</taxon>
        <taxon>Agaricomycotina</taxon>
        <taxon>Agaricomycetes</taxon>
        <taxon>Agaricomycetidae</taxon>
        <taxon>Agaricales</taxon>
        <taxon>Agaricineae</taxon>
        <taxon>Hydnangiaceae</taxon>
        <taxon>Laccaria</taxon>
    </lineage>
</organism>
<keyword evidence="3" id="KW-1185">Reference proteome</keyword>
<dbReference type="STRING" id="486041.B0DBH9"/>
<dbReference type="GeneID" id="6076845"/>
<dbReference type="KEGG" id="lbc:LACBIDRAFT_297573"/>
<dbReference type="AlphaFoldDB" id="B0DBH9"/>
<dbReference type="PANTHER" id="PTHR33266:SF1">
    <property type="entry name" value="F-BOX DOMAIN-CONTAINING PROTEIN"/>
    <property type="match status" value="1"/>
</dbReference>
<proteinExistence type="predicted"/>
<feature type="region of interest" description="Disordered" evidence="1">
    <location>
        <begin position="823"/>
        <end position="847"/>
    </location>
</feature>